<accession>S0FT06</accession>
<evidence type="ECO:0000313" key="2">
    <source>
        <dbReference type="EMBL" id="EMS77825.1"/>
    </source>
</evidence>
<proteinExistence type="predicted"/>
<dbReference type="AlphaFoldDB" id="S0FT06"/>
<gene>
    <name evidence="2" type="ORF">Dpo_12c01030</name>
</gene>
<dbReference type="Proteomes" id="UP000014216">
    <property type="component" value="Unassembled WGS sequence"/>
</dbReference>
<dbReference type="OrthoDB" id="5423086at2"/>
<keyword evidence="3" id="KW-1185">Reference proteome</keyword>
<organism evidence="2 3">
    <name type="scientific">Desulfotignum phosphitoxidans DSM 13687</name>
    <dbReference type="NCBI Taxonomy" id="1286635"/>
    <lineage>
        <taxon>Bacteria</taxon>
        <taxon>Pseudomonadati</taxon>
        <taxon>Thermodesulfobacteriota</taxon>
        <taxon>Desulfobacteria</taxon>
        <taxon>Desulfobacterales</taxon>
        <taxon>Desulfobacteraceae</taxon>
        <taxon>Desulfotignum</taxon>
    </lineage>
</organism>
<protein>
    <submittedName>
        <fullName evidence="2">Uncharacterized protein</fullName>
    </submittedName>
</protein>
<feature type="compositionally biased region" description="Acidic residues" evidence="1">
    <location>
        <begin position="128"/>
        <end position="148"/>
    </location>
</feature>
<dbReference type="RefSeq" id="WP_006968263.1">
    <property type="nucleotide sequence ID" value="NZ_APJX01000012.1"/>
</dbReference>
<feature type="region of interest" description="Disordered" evidence="1">
    <location>
        <begin position="77"/>
        <end position="148"/>
    </location>
</feature>
<comment type="caution">
    <text evidence="2">The sequence shown here is derived from an EMBL/GenBank/DDBJ whole genome shotgun (WGS) entry which is preliminary data.</text>
</comment>
<dbReference type="PATRIC" id="fig|1286635.3.peg.4285"/>
<sequence length="167" mass="18692">MKITDPGTIQTGEKNLIAAVQKHLDLETVKKILMDRMAETSFASKGGQIVVHNNQIAFQLDFDLKLSGSLLFDRQGNFIPDTSKSDETMPASSASEQKTMDDLNDDEDDLALLPDDDDLAEPTLSGEPEAELDDLDEDDLDEDDILDDDIDDILKESREFWDQKKDD</sequence>
<evidence type="ECO:0000256" key="1">
    <source>
        <dbReference type="SAM" id="MobiDB-lite"/>
    </source>
</evidence>
<reference evidence="2 3" key="1">
    <citation type="journal article" date="2013" name="Genome Announc.">
        <title>Draft Genome Sequence of Desulfotignum phosphitoxidans DSM 13687 Strain FiPS-3.</title>
        <authorList>
            <person name="Poehlein A."/>
            <person name="Daniel R."/>
            <person name="Simeonova D.D."/>
        </authorList>
    </citation>
    <scope>NUCLEOTIDE SEQUENCE [LARGE SCALE GENOMIC DNA]</scope>
    <source>
        <strain evidence="2 3">DSM 13687</strain>
    </source>
</reference>
<dbReference type="EMBL" id="APJX01000012">
    <property type="protein sequence ID" value="EMS77825.1"/>
    <property type="molecule type" value="Genomic_DNA"/>
</dbReference>
<name>S0FT06_9BACT</name>
<evidence type="ECO:0000313" key="3">
    <source>
        <dbReference type="Proteomes" id="UP000014216"/>
    </source>
</evidence>
<feature type="compositionally biased region" description="Acidic residues" evidence="1">
    <location>
        <begin position="102"/>
        <end position="120"/>
    </location>
</feature>